<feature type="compositionally biased region" description="Basic and acidic residues" evidence="1">
    <location>
        <begin position="1"/>
        <end position="16"/>
    </location>
</feature>
<name>A0A0L6W0N1_9FIRM</name>
<comment type="caution">
    <text evidence="2">The sequence shown here is derived from an EMBL/GenBank/DDBJ whole genome shotgun (WGS) entry which is preliminary data.</text>
</comment>
<dbReference type="AlphaFoldDB" id="A0A0L6W0N1"/>
<feature type="region of interest" description="Disordered" evidence="1">
    <location>
        <begin position="1"/>
        <end position="26"/>
    </location>
</feature>
<proteinExistence type="predicted"/>
<reference evidence="3" key="1">
    <citation type="submission" date="2015-07" db="EMBL/GenBank/DDBJ databases">
        <title>Complete Genome of Thermincola ferriacetica strain Z-0001T.</title>
        <authorList>
            <person name="Lusk B."/>
            <person name="Badalamenti J.P."/>
            <person name="Parameswaran P."/>
            <person name="Bond D.R."/>
            <person name="Torres C.I."/>
        </authorList>
    </citation>
    <scope>NUCLEOTIDE SEQUENCE [LARGE SCALE GENOMIC DNA]</scope>
    <source>
        <strain evidence="3">Z-0001</strain>
    </source>
</reference>
<accession>A0A0L6W0N1</accession>
<evidence type="ECO:0000256" key="1">
    <source>
        <dbReference type="SAM" id="MobiDB-lite"/>
    </source>
</evidence>
<keyword evidence="3" id="KW-1185">Reference proteome</keyword>
<gene>
    <name evidence="2" type="ORF">Tfer_2422</name>
</gene>
<dbReference type="Proteomes" id="UP000037175">
    <property type="component" value="Unassembled WGS sequence"/>
</dbReference>
<organism evidence="2 3">
    <name type="scientific">Thermincola ferriacetica</name>
    <dbReference type="NCBI Taxonomy" id="281456"/>
    <lineage>
        <taxon>Bacteria</taxon>
        <taxon>Bacillati</taxon>
        <taxon>Bacillota</taxon>
        <taxon>Clostridia</taxon>
        <taxon>Eubacteriales</taxon>
        <taxon>Thermincolaceae</taxon>
        <taxon>Thermincola</taxon>
    </lineage>
</organism>
<sequence>MKDRKQKEKKNYDHGKYIGKTNIPDYGVPSGVQLTEKLNEEIAEAAQKKTPELLPER</sequence>
<dbReference type="RefSeq" id="WP_160315562.1">
    <property type="nucleotide sequence ID" value="NZ_LGTE01000019.1"/>
</dbReference>
<evidence type="ECO:0000313" key="3">
    <source>
        <dbReference type="Proteomes" id="UP000037175"/>
    </source>
</evidence>
<dbReference type="EMBL" id="LGTE01000019">
    <property type="protein sequence ID" value="KNZ68933.1"/>
    <property type="molecule type" value="Genomic_DNA"/>
</dbReference>
<protein>
    <submittedName>
        <fullName evidence="2">Uncharacterized protein</fullName>
    </submittedName>
</protein>
<evidence type="ECO:0000313" key="2">
    <source>
        <dbReference type="EMBL" id="KNZ68933.1"/>
    </source>
</evidence>